<dbReference type="GO" id="GO:0042802">
    <property type="term" value="F:identical protein binding"/>
    <property type="evidence" value="ECO:0007669"/>
    <property type="project" value="TreeGrafter"/>
</dbReference>
<organism evidence="19 20">
    <name type="scientific">Arcanobacterium bovis</name>
    <dbReference type="NCBI Taxonomy" id="2529275"/>
    <lineage>
        <taxon>Bacteria</taxon>
        <taxon>Bacillati</taxon>
        <taxon>Actinomycetota</taxon>
        <taxon>Actinomycetes</taxon>
        <taxon>Actinomycetales</taxon>
        <taxon>Actinomycetaceae</taxon>
        <taxon>Arcanobacterium</taxon>
    </lineage>
</organism>
<dbReference type="AlphaFoldDB" id="A0A4Q9V0J8"/>
<dbReference type="PROSITE" id="PS00433">
    <property type="entry name" value="PHOSPHOFRUCTOKINASE"/>
    <property type="match status" value="2"/>
</dbReference>
<keyword evidence="14" id="KW-0324">Glycolysis</keyword>
<dbReference type="PANTHER" id="PTHR13697:SF4">
    <property type="entry name" value="ATP-DEPENDENT 6-PHOSPHOFRUCTOKINASE"/>
    <property type="match status" value="1"/>
</dbReference>
<comment type="similarity">
    <text evidence="15">Belongs to the phosphofructokinase type A (PFKA) family.</text>
</comment>
<evidence type="ECO:0000256" key="4">
    <source>
        <dbReference type="ARBA" id="ARBA00004679"/>
    </source>
</evidence>
<evidence type="ECO:0000256" key="14">
    <source>
        <dbReference type="ARBA" id="ARBA00023152"/>
    </source>
</evidence>
<keyword evidence="8 19" id="KW-0808">Transferase</keyword>
<evidence type="ECO:0000256" key="15">
    <source>
        <dbReference type="ARBA" id="ARBA00038478"/>
    </source>
</evidence>
<protein>
    <recommendedName>
        <fullName evidence="5">6-phosphofructokinase</fullName>
        <ecNumber evidence="5">2.7.1.11</ecNumber>
    </recommendedName>
</protein>
<dbReference type="Gene3D" id="3.40.50.450">
    <property type="match status" value="2"/>
</dbReference>
<dbReference type="GO" id="GO:0046872">
    <property type="term" value="F:metal ion binding"/>
    <property type="evidence" value="ECO:0007669"/>
    <property type="project" value="UniProtKB-KW"/>
</dbReference>
<reference evidence="19 20" key="1">
    <citation type="submission" date="2019-02" db="EMBL/GenBank/DDBJ databases">
        <title>Arcanobacterium bovis sp. nov., isolated from the milk of a cow with mastitis.</title>
        <authorList>
            <person name="Sammra O."/>
            <person name="Foster G."/>
            <person name="Hassan A."/>
            <person name="Alssahen M."/>
            <person name="Laemmler C."/>
            <person name="Borowiak M."/>
            <person name="Malorny B."/>
            <person name="Abdulmawjood A."/>
        </authorList>
    </citation>
    <scope>NUCLEOTIDE SEQUENCE [LARGE SCALE GENOMIC DNA]</scope>
    <source>
        <strain evidence="19 20">C605018/01/1</strain>
    </source>
</reference>
<evidence type="ECO:0000256" key="17">
    <source>
        <dbReference type="SAM" id="MobiDB-lite"/>
    </source>
</evidence>
<dbReference type="RefSeq" id="WP_131280792.1">
    <property type="nucleotide sequence ID" value="NZ_JBHSLR010000009.1"/>
</dbReference>
<dbReference type="GO" id="GO:0005945">
    <property type="term" value="C:6-phosphofructokinase complex"/>
    <property type="evidence" value="ECO:0007669"/>
    <property type="project" value="TreeGrafter"/>
</dbReference>
<evidence type="ECO:0000313" key="19">
    <source>
        <dbReference type="EMBL" id="TBW22158.1"/>
    </source>
</evidence>
<dbReference type="UniPathway" id="UPA00109">
    <property type="reaction ID" value="UER00182"/>
</dbReference>
<keyword evidence="20" id="KW-1185">Reference proteome</keyword>
<dbReference type="InterPro" id="IPR015912">
    <property type="entry name" value="Phosphofructokinase_CS"/>
</dbReference>
<dbReference type="EC" id="2.7.1.11" evidence="5"/>
<evidence type="ECO:0000256" key="7">
    <source>
        <dbReference type="ARBA" id="ARBA00022533"/>
    </source>
</evidence>
<sequence>MSEVDHSVQHSDFPLTSTDHQHQTPDNAVRIGVLTSGGDAQGMNAVVRAVVRTALHEGAIPFAIREGWKGAVFGGDLIQEMSWNDVSGILAAGGTHIGTARCAEFRERAGIKQAVKNLVEHGIDRLVIIGGDGTLSGADELRELWPELLAELATEGEISAELAHEHQKLHIAGVVGSIDNDLVGTDMTIGADSALHRIVEALDALSSTAASHQRTFVIEVMGRRCGYLALMSAIAGGCDYVFIPELPPADGWEDAMCEKLRIGRAHGRRDSMVIVAEGATDRAGNPITATMVKEILEQKLGEDARVTSLGHVQRGGTPSAYDRWMPTLLGYTAAHDVIHASDSNEPVIIGTQRNRLVRLPMMETIKNTRAVKDYLAAGNWDAAIASRGKGYREMIDIFETISWPVPTPKYSLPTSPRVAIVHAGGLAPGMNAAARAAVKLGLDRGFTMLGVEGGFPGLLDAKVRELNWGDVEGWVEDGGAELGTRRTIASVDQFYQLSRGIENARIDALIVIGGFKGYKAAYEMVRERDRYPAFRIPIICVPASIDNNLPGSELAIGADTALNNNAQILDRIKQSASASQRCFVAETMGRRCGYLALMSAITTGAEQVYLSETGITLPQLAEDTARMINAFKGGRNLYLVIRNEDASEYYTTDFISRIFEEEGGGLFDVRSSILGHMQQGGNPTPFDRTLAVRMMHKAIDVLYEQFEQRKDGAIHVGQHDGVIEAFPISHMPDLIDMESRLPYEAWWHDLKDVLYVMADQHFDKKIGTLPLVIED</sequence>
<proteinExistence type="inferred from homology"/>
<keyword evidence="12" id="KW-0067">ATP-binding</keyword>
<evidence type="ECO:0000256" key="16">
    <source>
        <dbReference type="ARBA" id="ARBA00048070"/>
    </source>
</evidence>
<evidence type="ECO:0000256" key="11">
    <source>
        <dbReference type="ARBA" id="ARBA00022777"/>
    </source>
</evidence>
<evidence type="ECO:0000313" key="20">
    <source>
        <dbReference type="Proteomes" id="UP000293036"/>
    </source>
</evidence>
<evidence type="ECO:0000256" key="9">
    <source>
        <dbReference type="ARBA" id="ARBA00022723"/>
    </source>
</evidence>
<comment type="function">
    <text evidence="2">Catalyzes the phosphorylation of D-fructose 6-phosphate to fructose 1,6-bisphosphate by ATP, the first committing step of glycolysis.</text>
</comment>
<dbReference type="InterPro" id="IPR000023">
    <property type="entry name" value="Phosphofructokinase_dom"/>
</dbReference>
<comment type="pathway">
    <text evidence="4">Carbohydrate degradation; glycolysis; D-glyceraldehyde 3-phosphate and glycerone phosphate from D-glucose: step 3/4.</text>
</comment>
<dbReference type="GO" id="GO:0005524">
    <property type="term" value="F:ATP binding"/>
    <property type="evidence" value="ECO:0007669"/>
    <property type="project" value="UniProtKB-KW"/>
</dbReference>
<dbReference type="InterPro" id="IPR009161">
    <property type="entry name" value="6-Pfructokinase_euk"/>
</dbReference>
<evidence type="ECO:0000259" key="18">
    <source>
        <dbReference type="Pfam" id="PF00365"/>
    </source>
</evidence>
<evidence type="ECO:0000256" key="2">
    <source>
        <dbReference type="ARBA" id="ARBA00002659"/>
    </source>
</evidence>
<evidence type="ECO:0000256" key="3">
    <source>
        <dbReference type="ARBA" id="ARBA00004496"/>
    </source>
</evidence>
<dbReference type="EMBL" id="SJDT01000003">
    <property type="protein sequence ID" value="TBW22158.1"/>
    <property type="molecule type" value="Genomic_DNA"/>
</dbReference>
<name>A0A4Q9V0J8_9ACTO</name>
<dbReference type="SUPFAM" id="SSF53784">
    <property type="entry name" value="Phosphofructokinase"/>
    <property type="match status" value="2"/>
</dbReference>
<comment type="catalytic activity">
    <reaction evidence="16">
        <text>beta-D-fructose 6-phosphate + ATP = beta-D-fructose 1,6-bisphosphate + ADP + H(+)</text>
        <dbReference type="Rhea" id="RHEA:16109"/>
        <dbReference type="ChEBI" id="CHEBI:15378"/>
        <dbReference type="ChEBI" id="CHEBI:30616"/>
        <dbReference type="ChEBI" id="CHEBI:32966"/>
        <dbReference type="ChEBI" id="CHEBI:57634"/>
        <dbReference type="ChEBI" id="CHEBI:456216"/>
        <dbReference type="EC" id="2.7.1.11"/>
    </reaction>
</comment>
<evidence type="ECO:0000256" key="6">
    <source>
        <dbReference type="ARBA" id="ARBA00022490"/>
    </source>
</evidence>
<dbReference type="FunFam" id="3.40.50.460:FF:000007">
    <property type="entry name" value="ATP-dependent 6-phosphofructokinase"/>
    <property type="match status" value="1"/>
</dbReference>
<keyword evidence="6" id="KW-0963">Cytoplasm</keyword>
<dbReference type="GO" id="GO:0030388">
    <property type="term" value="P:fructose 1,6-bisphosphate metabolic process"/>
    <property type="evidence" value="ECO:0007669"/>
    <property type="project" value="TreeGrafter"/>
</dbReference>
<dbReference type="GO" id="GO:0003872">
    <property type="term" value="F:6-phosphofructokinase activity"/>
    <property type="evidence" value="ECO:0007669"/>
    <property type="project" value="UniProtKB-EC"/>
</dbReference>
<evidence type="ECO:0000256" key="1">
    <source>
        <dbReference type="ARBA" id="ARBA00001946"/>
    </source>
</evidence>
<evidence type="ECO:0000256" key="10">
    <source>
        <dbReference type="ARBA" id="ARBA00022741"/>
    </source>
</evidence>
<dbReference type="Pfam" id="PF00365">
    <property type="entry name" value="PFK"/>
    <property type="match status" value="2"/>
</dbReference>
<comment type="subcellular location">
    <subcellularLocation>
        <location evidence="3">Cytoplasm</location>
    </subcellularLocation>
</comment>
<keyword evidence="13" id="KW-0460">Magnesium</keyword>
<dbReference type="PANTHER" id="PTHR13697">
    <property type="entry name" value="PHOSPHOFRUCTOKINASE"/>
    <property type="match status" value="1"/>
</dbReference>
<evidence type="ECO:0000256" key="13">
    <source>
        <dbReference type="ARBA" id="ARBA00022842"/>
    </source>
</evidence>
<dbReference type="InterPro" id="IPR022953">
    <property type="entry name" value="ATP_PFK"/>
</dbReference>
<evidence type="ECO:0000256" key="8">
    <source>
        <dbReference type="ARBA" id="ARBA00022679"/>
    </source>
</evidence>
<keyword evidence="9" id="KW-0479">Metal-binding</keyword>
<dbReference type="GO" id="GO:0070095">
    <property type="term" value="F:fructose-6-phosphate binding"/>
    <property type="evidence" value="ECO:0007669"/>
    <property type="project" value="TreeGrafter"/>
</dbReference>
<dbReference type="GO" id="GO:0048029">
    <property type="term" value="F:monosaccharide binding"/>
    <property type="evidence" value="ECO:0007669"/>
    <property type="project" value="TreeGrafter"/>
</dbReference>
<dbReference type="Gene3D" id="3.40.50.460">
    <property type="entry name" value="Phosphofructokinase domain"/>
    <property type="match status" value="2"/>
</dbReference>
<dbReference type="FunFam" id="3.40.50.460:FF:000008">
    <property type="entry name" value="ATP-dependent 6-phosphofructokinase"/>
    <property type="match status" value="1"/>
</dbReference>
<gene>
    <name evidence="19" type="ORF">EZJ44_04870</name>
</gene>
<dbReference type="InterPro" id="IPR035966">
    <property type="entry name" value="PKF_sf"/>
</dbReference>
<keyword evidence="7" id="KW-0021">Allosteric enzyme</keyword>
<dbReference type="OrthoDB" id="9802503at2"/>
<dbReference type="NCBIfam" id="TIGR02478">
    <property type="entry name" value="6PF1K_euk"/>
    <property type="match status" value="1"/>
</dbReference>
<feature type="region of interest" description="Disordered" evidence="17">
    <location>
        <begin position="1"/>
        <end position="25"/>
    </location>
</feature>
<feature type="domain" description="Phosphofructokinase" evidence="18">
    <location>
        <begin position="417"/>
        <end position="702"/>
    </location>
</feature>
<comment type="caution">
    <text evidence="19">The sequence shown here is derived from an EMBL/GenBank/DDBJ whole genome shotgun (WGS) entry which is preliminary data.</text>
</comment>
<dbReference type="GO" id="GO:0006002">
    <property type="term" value="P:fructose 6-phosphate metabolic process"/>
    <property type="evidence" value="ECO:0007669"/>
    <property type="project" value="InterPro"/>
</dbReference>
<dbReference type="Proteomes" id="UP000293036">
    <property type="component" value="Unassembled WGS sequence"/>
</dbReference>
<keyword evidence="11 19" id="KW-0418">Kinase</keyword>
<dbReference type="GO" id="GO:0016208">
    <property type="term" value="F:AMP binding"/>
    <property type="evidence" value="ECO:0007669"/>
    <property type="project" value="TreeGrafter"/>
</dbReference>
<dbReference type="GO" id="GO:0061621">
    <property type="term" value="P:canonical glycolysis"/>
    <property type="evidence" value="ECO:0007669"/>
    <property type="project" value="TreeGrafter"/>
</dbReference>
<accession>A0A4Q9V0J8</accession>
<evidence type="ECO:0000256" key="5">
    <source>
        <dbReference type="ARBA" id="ARBA00012055"/>
    </source>
</evidence>
<evidence type="ECO:0000256" key="12">
    <source>
        <dbReference type="ARBA" id="ARBA00022840"/>
    </source>
</evidence>
<keyword evidence="10" id="KW-0547">Nucleotide-binding</keyword>
<dbReference type="PRINTS" id="PR00476">
    <property type="entry name" value="PHFRCTKINASE"/>
</dbReference>
<feature type="domain" description="Phosphofructokinase" evidence="18">
    <location>
        <begin position="30"/>
        <end position="335"/>
    </location>
</feature>
<comment type="cofactor">
    <cofactor evidence="1">
        <name>Mg(2+)</name>
        <dbReference type="ChEBI" id="CHEBI:18420"/>
    </cofactor>
</comment>